<proteinExistence type="predicted"/>
<organism evidence="1">
    <name type="scientific">marine sediment metagenome</name>
    <dbReference type="NCBI Taxonomy" id="412755"/>
    <lineage>
        <taxon>unclassified sequences</taxon>
        <taxon>metagenomes</taxon>
        <taxon>ecological metagenomes</taxon>
    </lineage>
</organism>
<sequence>FDIESPYHHLLVYDRFWYPTKFLLNKVERQTSYNLPIHLYHCIIFDIIDKKNQKLPLAEKAK</sequence>
<gene>
    <name evidence="1" type="ORF">S03H2_33373</name>
</gene>
<dbReference type="EMBL" id="BARU01020309">
    <property type="protein sequence ID" value="GAH48226.1"/>
    <property type="molecule type" value="Genomic_DNA"/>
</dbReference>
<comment type="caution">
    <text evidence="1">The sequence shown here is derived from an EMBL/GenBank/DDBJ whole genome shotgun (WGS) entry which is preliminary data.</text>
</comment>
<feature type="non-terminal residue" evidence="1">
    <location>
        <position position="1"/>
    </location>
</feature>
<reference evidence="1" key="1">
    <citation type="journal article" date="2014" name="Front. Microbiol.">
        <title>High frequency of phylogenetically diverse reductive dehalogenase-homologous genes in deep subseafloor sedimentary metagenomes.</title>
        <authorList>
            <person name="Kawai M."/>
            <person name="Futagami T."/>
            <person name="Toyoda A."/>
            <person name="Takaki Y."/>
            <person name="Nishi S."/>
            <person name="Hori S."/>
            <person name="Arai W."/>
            <person name="Tsubouchi T."/>
            <person name="Morono Y."/>
            <person name="Uchiyama I."/>
            <person name="Ito T."/>
            <person name="Fujiyama A."/>
            <person name="Inagaki F."/>
            <person name="Takami H."/>
        </authorList>
    </citation>
    <scope>NUCLEOTIDE SEQUENCE</scope>
    <source>
        <strain evidence="1">Expedition CK06-06</strain>
    </source>
</reference>
<name>X1FRB8_9ZZZZ</name>
<dbReference type="AlphaFoldDB" id="X1FRB8"/>
<evidence type="ECO:0000313" key="1">
    <source>
        <dbReference type="EMBL" id="GAH48226.1"/>
    </source>
</evidence>
<protein>
    <submittedName>
        <fullName evidence="1">Uncharacterized protein</fullName>
    </submittedName>
</protein>
<accession>X1FRB8</accession>